<evidence type="ECO:0000313" key="2">
    <source>
        <dbReference type="Proteomes" id="UP001432062"/>
    </source>
</evidence>
<proteinExistence type="predicted"/>
<dbReference type="InterPro" id="IPR024520">
    <property type="entry name" value="DUF3558"/>
</dbReference>
<dbReference type="EMBL" id="CP109441">
    <property type="protein sequence ID" value="WUV43875.1"/>
    <property type="molecule type" value="Genomic_DNA"/>
</dbReference>
<accession>A0ABZ1YKX1</accession>
<sequence>MREDEMASWSGLVRGVVLAAGLIMLISACNSGGESNGDTNIASTTPTIAADVPAGFDACKDLPQALIQSEKLKNKGADTTDRPAGFKWRGCIWVQSGGDGYAATIDTTNITLAMVRANKDFAVDEEVTVAGRAALTSHVTGQDSKADCAINVELKGGSLEISVGNPPSAKLTASQHSCDIAKHLAEGIVPAIPATL</sequence>
<dbReference type="Proteomes" id="UP001432062">
    <property type="component" value="Chromosome"/>
</dbReference>
<organism evidence="1 2">
    <name type="scientific">Nocardia vinacea</name>
    <dbReference type="NCBI Taxonomy" id="96468"/>
    <lineage>
        <taxon>Bacteria</taxon>
        <taxon>Bacillati</taxon>
        <taxon>Actinomycetota</taxon>
        <taxon>Actinomycetes</taxon>
        <taxon>Mycobacteriales</taxon>
        <taxon>Nocardiaceae</taxon>
        <taxon>Nocardia</taxon>
    </lineage>
</organism>
<dbReference type="PROSITE" id="PS51257">
    <property type="entry name" value="PROKAR_LIPOPROTEIN"/>
    <property type="match status" value="1"/>
</dbReference>
<reference evidence="1" key="1">
    <citation type="submission" date="2022-10" db="EMBL/GenBank/DDBJ databases">
        <title>The complete genomes of actinobacterial strains from the NBC collection.</title>
        <authorList>
            <person name="Joergensen T.S."/>
            <person name="Alvarez Arevalo M."/>
            <person name="Sterndorff E.B."/>
            <person name="Faurdal D."/>
            <person name="Vuksanovic O."/>
            <person name="Mourched A.-S."/>
            <person name="Charusanti P."/>
            <person name="Shaw S."/>
            <person name="Blin K."/>
            <person name="Weber T."/>
        </authorList>
    </citation>
    <scope>NUCLEOTIDE SEQUENCE</scope>
    <source>
        <strain evidence="1">NBC_01482</strain>
    </source>
</reference>
<dbReference type="Pfam" id="PF12079">
    <property type="entry name" value="DUF3558"/>
    <property type="match status" value="1"/>
</dbReference>
<evidence type="ECO:0000313" key="1">
    <source>
        <dbReference type="EMBL" id="WUV43875.1"/>
    </source>
</evidence>
<protein>
    <submittedName>
        <fullName evidence="1">DUF3558 domain-containing protein</fullName>
    </submittedName>
</protein>
<keyword evidence="2" id="KW-1185">Reference proteome</keyword>
<gene>
    <name evidence="1" type="ORF">OG563_32365</name>
</gene>
<name>A0ABZ1YKX1_9NOCA</name>
<dbReference type="RefSeq" id="WP_329406478.1">
    <property type="nucleotide sequence ID" value="NZ_CP109441.1"/>
</dbReference>